<dbReference type="Gene3D" id="1.25.40.20">
    <property type="entry name" value="Ankyrin repeat-containing domain"/>
    <property type="match status" value="1"/>
</dbReference>
<feature type="domain" description="DUF4219" evidence="3">
    <location>
        <begin position="11"/>
        <end position="37"/>
    </location>
</feature>
<evidence type="ECO:0000313" key="5">
    <source>
        <dbReference type="Proteomes" id="UP000235220"/>
    </source>
</evidence>
<dbReference type="InterPro" id="IPR025314">
    <property type="entry name" value="DUF4219"/>
</dbReference>
<dbReference type="FunCoup" id="A0A2I4F7B4">
    <property type="interactions" value="212"/>
</dbReference>
<sequence>METNTFSLELLTNDNYADWSVKMKNNLLAQGLWDIVETCSKPPKPDDDVVEFKTWKKMNAAALHAIQSSCGMDILSRISKISSAKIAWETLAEMFMEMRLVLYNTVEQGHSCSSDTLDSGQDMPTGTGANQKVESGNSSSAHKSGNMETNILSLELSLGTGANQRHESGNSSDNQDRSNSSNILDNGQNTIIQIEDDNSIIDKGNFSSSNSPGPEMEDDYAALLKAVQSGNWNATRELLMKDHPAALTARIMNTGGTVLHAAVNAEQEHIVEELVNMISENDLEMQNELGFTALHSTTIIGNRRMAECLIIKNKRLVSIRDYRKELPVSLAMAFDHRELARYLYSQTPLEDLEAEEGCHGASLLNRCIYYGDLDMALKLMKRCPSLAFAKDHQSPHVYPLEVLAYNSTDAFELSGNYGMVFWKQWIYNHCIHDISEADLDRAADQEKNIESVLRADLWRKLVSRLLNLLGFKRLYETKLVRAQFRRLLILMCQESQRNRYDLKIIMKAVVGAIKRGNFEFVCHIVKANPEILWRGMFHWVVLHRQHRIFSLIYSLKQKNVVLNLIDESDNIILHMAGKVIENTAIDHIRGAALQMQREVQWFQEVERICPPSYKETLNKDGLTPEQLFTKDHQEMRKEGERWMKDTATSCTVVGALIITIMFAAAFTIPGGNNQDTGMPILVHDKLFTLFIVADSLSLFSSTTSVLMFLGILTSHYAEKDFLRSLPRKMIIGLFALFFSIASMMIAFSTALLLMLRGKYQIVIPIIGLASIPVILFVVMQSRLLVEMFNSTYRLGIFDRKMKSLF</sequence>
<dbReference type="PANTHER" id="PTHR24177">
    <property type="entry name" value="CASKIN"/>
    <property type="match status" value="1"/>
</dbReference>
<dbReference type="GO" id="GO:0016020">
    <property type="term" value="C:membrane"/>
    <property type="evidence" value="ECO:0000318"/>
    <property type="project" value="GO_Central"/>
</dbReference>
<dbReference type="KEGG" id="jre:108996225"/>
<dbReference type="Proteomes" id="UP000235220">
    <property type="component" value="Chromosome 5"/>
</dbReference>
<feature type="region of interest" description="Disordered" evidence="1">
    <location>
        <begin position="112"/>
        <end position="145"/>
    </location>
</feature>
<keyword evidence="2" id="KW-0472">Membrane</keyword>
<keyword evidence="2" id="KW-0812">Transmembrane</keyword>
<dbReference type="Pfam" id="PF13962">
    <property type="entry name" value="PGG"/>
    <property type="match status" value="1"/>
</dbReference>
<keyword evidence="2" id="KW-1133">Transmembrane helix</keyword>
<feature type="transmembrane region" description="Helical" evidence="2">
    <location>
        <begin position="686"/>
        <end position="709"/>
    </location>
</feature>
<evidence type="ECO:0000256" key="2">
    <source>
        <dbReference type="SAM" id="Phobius"/>
    </source>
</evidence>
<protein>
    <submittedName>
        <fullName evidence="6">Uncharacterized protein LOC108996225</fullName>
    </submittedName>
</protein>
<organism evidence="5 6">
    <name type="scientific">Juglans regia</name>
    <name type="common">English walnut</name>
    <dbReference type="NCBI Taxonomy" id="51240"/>
    <lineage>
        <taxon>Eukaryota</taxon>
        <taxon>Viridiplantae</taxon>
        <taxon>Streptophyta</taxon>
        <taxon>Embryophyta</taxon>
        <taxon>Tracheophyta</taxon>
        <taxon>Spermatophyta</taxon>
        <taxon>Magnoliopsida</taxon>
        <taxon>eudicotyledons</taxon>
        <taxon>Gunneridae</taxon>
        <taxon>Pentapetalae</taxon>
        <taxon>rosids</taxon>
        <taxon>fabids</taxon>
        <taxon>Fagales</taxon>
        <taxon>Juglandaceae</taxon>
        <taxon>Juglans</taxon>
    </lineage>
</organism>
<dbReference type="OrthoDB" id="10057496at2759"/>
<evidence type="ECO:0000259" key="3">
    <source>
        <dbReference type="Pfam" id="PF13961"/>
    </source>
</evidence>
<feature type="transmembrane region" description="Helical" evidence="2">
    <location>
        <begin position="761"/>
        <end position="779"/>
    </location>
</feature>
<dbReference type="InterPro" id="IPR002110">
    <property type="entry name" value="Ankyrin_rpt"/>
</dbReference>
<evidence type="ECO:0000259" key="4">
    <source>
        <dbReference type="Pfam" id="PF13962"/>
    </source>
</evidence>
<dbReference type="InterPro" id="IPR036770">
    <property type="entry name" value="Ankyrin_rpt-contain_sf"/>
</dbReference>
<feature type="compositionally biased region" description="Low complexity" evidence="1">
    <location>
        <begin position="169"/>
        <end position="182"/>
    </location>
</feature>
<dbReference type="InterPro" id="IPR026961">
    <property type="entry name" value="PGG_dom"/>
</dbReference>
<dbReference type="AlphaFoldDB" id="A0A2I4F7B4"/>
<feature type="transmembrane region" description="Helical" evidence="2">
    <location>
        <begin position="646"/>
        <end position="666"/>
    </location>
</feature>
<feature type="domain" description="PGG" evidence="4">
    <location>
        <begin position="641"/>
        <end position="752"/>
    </location>
</feature>
<evidence type="ECO:0000256" key="1">
    <source>
        <dbReference type="SAM" id="MobiDB-lite"/>
    </source>
</evidence>
<name>A0A2I4F7B4_JUGRE</name>
<dbReference type="RefSeq" id="XP_018827541.2">
    <property type="nucleotide sequence ID" value="XM_018971996.2"/>
</dbReference>
<feature type="region of interest" description="Disordered" evidence="1">
    <location>
        <begin position="161"/>
        <end position="185"/>
    </location>
</feature>
<proteinExistence type="predicted"/>
<gene>
    <name evidence="6" type="primary">LOC108996225</name>
</gene>
<feature type="transmembrane region" description="Helical" evidence="2">
    <location>
        <begin position="730"/>
        <end position="755"/>
    </location>
</feature>
<reference evidence="6" key="1">
    <citation type="submission" date="2025-08" db="UniProtKB">
        <authorList>
            <consortium name="RefSeq"/>
        </authorList>
    </citation>
    <scope>IDENTIFICATION</scope>
    <source>
        <tissue evidence="6">Leaves</tissue>
    </source>
</reference>
<keyword evidence="5" id="KW-1185">Reference proteome</keyword>
<dbReference type="Gramene" id="Jr05_05500_p1">
    <property type="protein sequence ID" value="cds.Jr05_05500_p1"/>
    <property type="gene ID" value="Jr05_05500"/>
</dbReference>
<dbReference type="STRING" id="51240.A0A2I4F7B4"/>
<dbReference type="PANTHER" id="PTHR24177:SF329">
    <property type="entry name" value="ANKYRIN REPEAT PROTEIN"/>
    <property type="match status" value="1"/>
</dbReference>
<dbReference type="SUPFAM" id="SSF48403">
    <property type="entry name" value="Ankyrin repeat"/>
    <property type="match status" value="1"/>
</dbReference>
<evidence type="ECO:0000313" key="6">
    <source>
        <dbReference type="RefSeq" id="XP_018827541.2"/>
    </source>
</evidence>
<dbReference type="SMART" id="SM00248">
    <property type="entry name" value="ANK"/>
    <property type="match status" value="4"/>
</dbReference>
<accession>A0A2I4F7B4</accession>
<dbReference type="Pfam" id="PF13961">
    <property type="entry name" value="DUF4219"/>
    <property type="match status" value="1"/>
</dbReference>
<dbReference type="GeneID" id="108996225"/>